<evidence type="ECO:0000313" key="3">
    <source>
        <dbReference type="Proteomes" id="UP001217631"/>
    </source>
</evidence>
<evidence type="ECO:0000259" key="1">
    <source>
        <dbReference type="Pfam" id="PF07484"/>
    </source>
</evidence>
<sequence length="178" mass="18383">MNAALTAAAPPGEVSHFALSSAPTGWLPRNGAAYSRTAYAALFAAIGTKFGAGDGSTTFNVPDDRELIDRAWTDGLNAADSGRVLFSTQAGQNEAHVHDGTANSGGAHAHATVFTRERIAAEFLTTGGNAVFGDQMSDGTQTLTTTTAPAHTHGLTINPAGGNETRMANRAYLACIKY</sequence>
<proteinExistence type="predicted"/>
<dbReference type="RefSeq" id="WP_225786104.1">
    <property type="nucleotide sequence ID" value="NZ_CP118677.1"/>
</dbReference>
<reference evidence="2" key="1">
    <citation type="submission" date="2023-02" db="EMBL/GenBank/DDBJ databases">
        <title>tmexCD-toprJ-like cluster.</title>
        <authorList>
            <person name="Gao X."/>
            <person name="Wang C."/>
            <person name="Liu J."/>
        </authorList>
    </citation>
    <scope>NUCLEOTIDE SEQUENCE</scope>
    <source>
        <strain evidence="2">GDW21C697WI</strain>
    </source>
</reference>
<dbReference type="InterPro" id="IPR011083">
    <property type="entry name" value="Phage_tail_collar_dom"/>
</dbReference>
<name>A0AAJ5V3H8_9PSED</name>
<dbReference type="InterPro" id="IPR037053">
    <property type="entry name" value="Phage_tail_collar_dom_sf"/>
</dbReference>
<dbReference type="AlphaFoldDB" id="A0AAJ5V3H8"/>
<accession>A0AAJ5V3H8</accession>
<dbReference type="EMBL" id="CP118677">
    <property type="protein sequence ID" value="WEA23041.1"/>
    <property type="molecule type" value="Genomic_DNA"/>
</dbReference>
<dbReference type="Proteomes" id="UP001217631">
    <property type="component" value="Chromosome"/>
</dbReference>
<evidence type="ECO:0000313" key="2">
    <source>
        <dbReference type="EMBL" id="WEA23041.1"/>
    </source>
</evidence>
<dbReference type="Gene3D" id="3.90.1340.10">
    <property type="entry name" value="Phage tail collar domain"/>
    <property type="match status" value="1"/>
</dbReference>
<organism evidence="2 3">
    <name type="scientific">Pseudomonas juntendi</name>
    <dbReference type="NCBI Taxonomy" id="2666183"/>
    <lineage>
        <taxon>Bacteria</taxon>
        <taxon>Pseudomonadati</taxon>
        <taxon>Pseudomonadota</taxon>
        <taxon>Gammaproteobacteria</taxon>
        <taxon>Pseudomonadales</taxon>
        <taxon>Pseudomonadaceae</taxon>
        <taxon>Pseudomonas</taxon>
    </lineage>
</organism>
<gene>
    <name evidence="2" type="ORF">PWA60_05700</name>
</gene>
<dbReference type="SUPFAM" id="SSF88874">
    <property type="entry name" value="Receptor-binding domain of short tail fibre protein gp12"/>
    <property type="match status" value="1"/>
</dbReference>
<feature type="domain" description="Phage tail collar" evidence="1">
    <location>
        <begin position="12"/>
        <end position="66"/>
    </location>
</feature>
<protein>
    <submittedName>
        <fullName evidence="2">Phage tail protein</fullName>
    </submittedName>
</protein>
<dbReference type="Pfam" id="PF07484">
    <property type="entry name" value="Collar"/>
    <property type="match status" value="1"/>
</dbReference>